<feature type="transmembrane region" description="Helical" evidence="1">
    <location>
        <begin position="7"/>
        <end position="28"/>
    </location>
</feature>
<gene>
    <name evidence="2" type="ORF">LKMONMHP_2189</name>
</gene>
<reference evidence="2" key="2">
    <citation type="submission" date="2021-08" db="EMBL/GenBank/DDBJ databases">
        <authorList>
            <person name="Tani A."/>
            <person name="Ola A."/>
            <person name="Ogura Y."/>
            <person name="Katsura K."/>
            <person name="Hayashi T."/>
        </authorList>
    </citation>
    <scope>NUCLEOTIDE SEQUENCE</scope>
    <source>
        <strain evidence="2">NBRC 15689</strain>
    </source>
</reference>
<keyword evidence="3" id="KW-1185">Reference proteome</keyword>
<accession>A0ABQ4T6Q6</accession>
<organism evidence="2 3">
    <name type="scientific">Methylobacterium organophilum</name>
    <dbReference type="NCBI Taxonomy" id="410"/>
    <lineage>
        <taxon>Bacteria</taxon>
        <taxon>Pseudomonadati</taxon>
        <taxon>Pseudomonadota</taxon>
        <taxon>Alphaproteobacteria</taxon>
        <taxon>Hyphomicrobiales</taxon>
        <taxon>Methylobacteriaceae</taxon>
        <taxon>Methylobacterium</taxon>
    </lineage>
</organism>
<dbReference type="Proteomes" id="UP001055156">
    <property type="component" value="Unassembled WGS sequence"/>
</dbReference>
<reference evidence="2" key="1">
    <citation type="journal article" date="2021" name="Front. Microbiol.">
        <title>Comprehensive Comparative Genomics and Phenotyping of Methylobacterium Species.</title>
        <authorList>
            <person name="Alessa O."/>
            <person name="Ogura Y."/>
            <person name="Fujitani Y."/>
            <person name="Takami H."/>
            <person name="Hayashi T."/>
            <person name="Sahin N."/>
            <person name="Tani A."/>
        </authorList>
    </citation>
    <scope>NUCLEOTIDE SEQUENCE</scope>
    <source>
        <strain evidence="2">NBRC 15689</strain>
    </source>
</reference>
<keyword evidence="1" id="KW-0472">Membrane</keyword>
<comment type="caution">
    <text evidence="2">The sequence shown here is derived from an EMBL/GenBank/DDBJ whole genome shotgun (WGS) entry which is preliminary data.</text>
</comment>
<sequence length="29" mass="3071">MSDRIEDLKFLMTMMVVTLGGSALAALVG</sequence>
<evidence type="ECO:0000313" key="3">
    <source>
        <dbReference type="Proteomes" id="UP001055156"/>
    </source>
</evidence>
<proteinExistence type="predicted"/>
<keyword evidence="1" id="KW-0812">Transmembrane</keyword>
<protein>
    <submittedName>
        <fullName evidence="2">Uncharacterized protein</fullName>
    </submittedName>
</protein>
<name>A0ABQ4T6Q6_METOR</name>
<keyword evidence="1" id="KW-1133">Transmembrane helix</keyword>
<dbReference type="EMBL" id="BPQV01000005">
    <property type="protein sequence ID" value="GJE27331.1"/>
    <property type="molecule type" value="Genomic_DNA"/>
</dbReference>
<evidence type="ECO:0000313" key="2">
    <source>
        <dbReference type="EMBL" id="GJE27331.1"/>
    </source>
</evidence>
<evidence type="ECO:0000256" key="1">
    <source>
        <dbReference type="SAM" id="Phobius"/>
    </source>
</evidence>